<organism evidence="1 2">
    <name type="scientific">Phyllobacterium bourgognense</name>
    <dbReference type="NCBI Taxonomy" id="314236"/>
    <lineage>
        <taxon>Bacteria</taxon>
        <taxon>Pseudomonadati</taxon>
        <taxon>Pseudomonadota</taxon>
        <taxon>Alphaproteobacteria</taxon>
        <taxon>Hyphomicrobiales</taxon>
        <taxon>Phyllobacteriaceae</taxon>
        <taxon>Phyllobacterium</taxon>
    </lineage>
</organism>
<dbReference type="Proteomes" id="UP000253324">
    <property type="component" value="Unassembled WGS sequence"/>
</dbReference>
<comment type="caution">
    <text evidence="1">The sequence shown here is derived from an EMBL/GenBank/DDBJ whole genome shotgun (WGS) entry which is preliminary data.</text>
</comment>
<name>A0A368YPK0_9HYPH</name>
<evidence type="ECO:0000313" key="1">
    <source>
        <dbReference type="EMBL" id="RCW80074.1"/>
    </source>
</evidence>
<reference evidence="1 2" key="1">
    <citation type="submission" date="2018-07" db="EMBL/GenBank/DDBJ databases">
        <title>Genomic Encyclopedia of Type Strains, Phase III (KMG-III): the genomes of soil and plant-associated and newly described type strains.</title>
        <authorList>
            <person name="Whitman W."/>
        </authorList>
    </citation>
    <scope>NUCLEOTIDE SEQUENCE [LARGE SCALE GENOMIC DNA]</scope>
    <source>
        <strain evidence="1 2">31-25a</strain>
    </source>
</reference>
<evidence type="ECO:0000313" key="2">
    <source>
        <dbReference type="Proteomes" id="UP000253324"/>
    </source>
</evidence>
<dbReference type="EMBL" id="QPJM01000015">
    <property type="protein sequence ID" value="RCW80074.1"/>
    <property type="molecule type" value="Genomic_DNA"/>
</dbReference>
<keyword evidence="2" id="KW-1185">Reference proteome</keyword>
<dbReference type="AlphaFoldDB" id="A0A368YPK0"/>
<sequence length="31" mass="3423">MKPFALTALAILLAGPAFAQVGYRKKREFTL</sequence>
<accession>A0A368YPK0</accession>
<gene>
    <name evidence="1" type="ORF">C7476_11539</name>
</gene>
<protein>
    <submittedName>
        <fullName evidence="1">Uncharacterized protein</fullName>
    </submittedName>
</protein>
<proteinExistence type="predicted"/>